<dbReference type="AlphaFoldDB" id="A0A812N0Z6"/>
<keyword evidence="2" id="KW-1185">Reference proteome</keyword>
<protein>
    <submittedName>
        <fullName evidence="1">Uncharacterized protein</fullName>
    </submittedName>
</protein>
<reference evidence="1" key="1">
    <citation type="submission" date="2021-02" db="EMBL/GenBank/DDBJ databases">
        <authorList>
            <person name="Dougan E. K."/>
            <person name="Rhodes N."/>
            <person name="Thang M."/>
            <person name="Chan C."/>
        </authorList>
    </citation>
    <scope>NUCLEOTIDE SEQUENCE</scope>
</reference>
<name>A0A812N0Z6_9DINO</name>
<organism evidence="1 2">
    <name type="scientific">Symbiodinium natans</name>
    <dbReference type="NCBI Taxonomy" id="878477"/>
    <lineage>
        <taxon>Eukaryota</taxon>
        <taxon>Sar</taxon>
        <taxon>Alveolata</taxon>
        <taxon>Dinophyceae</taxon>
        <taxon>Suessiales</taxon>
        <taxon>Symbiodiniaceae</taxon>
        <taxon>Symbiodinium</taxon>
    </lineage>
</organism>
<proteinExistence type="predicted"/>
<dbReference type="EMBL" id="CAJNDS010001968">
    <property type="protein sequence ID" value="CAE7293153.1"/>
    <property type="molecule type" value="Genomic_DNA"/>
</dbReference>
<sequence>MLSLSASFPGAELCSLAEQVCHGRVSGLYLQHTRLSFPKKLTARHVQQFLDTLQRSSLTKLFWDPPRHLRERDIQPVRNSLSSLVGSLCSLRLVWIRIRKTGAHPDVASEDLATVAWRRGAELSFKRHLCAGIPDCSDCCA</sequence>
<comment type="caution">
    <text evidence="1">The sequence shown here is derived from an EMBL/GenBank/DDBJ whole genome shotgun (WGS) entry which is preliminary data.</text>
</comment>
<evidence type="ECO:0000313" key="2">
    <source>
        <dbReference type="Proteomes" id="UP000604046"/>
    </source>
</evidence>
<dbReference type="Proteomes" id="UP000604046">
    <property type="component" value="Unassembled WGS sequence"/>
</dbReference>
<evidence type="ECO:0000313" key="1">
    <source>
        <dbReference type="EMBL" id="CAE7293153.1"/>
    </source>
</evidence>
<gene>
    <name evidence="1" type="ORF">SNAT2548_LOCUS15447</name>
</gene>
<accession>A0A812N0Z6</accession>